<sequence length="194" mass="20434">MSTDAREALLRSAGRLFYAEGITATGVDAVVRSAGVTKPTLYAHFGSKAGLVAAVLHRRHEDRRAELEAWLAPRPAAEHPLAVFDWLQHFYAERGERGCGFLNAAAELAGPDGVAPGPDDAARAEVRAEKAWLRGLLTAGCAASGCREPERLGSQLLLLLDGVAGRAVVEGREAAAEAAVQARQAADVLLSACR</sequence>
<keyword evidence="3" id="KW-0804">Transcription</keyword>
<organism evidence="6 7">
    <name type="scientific">Microlunatus capsulatus</name>
    <dbReference type="NCBI Taxonomy" id="99117"/>
    <lineage>
        <taxon>Bacteria</taxon>
        <taxon>Bacillati</taxon>
        <taxon>Actinomycetota</taxon>
        <taxon>Actinomycetes</taxon>
        <taxon>Propionibacteriales</taxon>
        <taxon>Propionibacteriaceae</taxon>
        <taxon>Microlunatus</taxon>
    </lineage>
</organism>
<dbReference type="Pfam" id="PF00440">
    <property type="entry name" value="TetR_N"/>
    <property type="match status" value="1"/>
</dbReference>
<evidence type="ECO:0000256" key="3">
    <source>
        <dbReference type="ARBA" id="ARBA00023163"/>
    </source>
</evidence>
<evidence type="ECO:0000256" key="1">
    <source>
        <dbReference type="ARBA" id="ARBA00023015"/>
    </source>
</evidence>
<evidence type="ECO:0000259" key="5">
    <source>
        <dbReference type="PROSITE" id="PS50977"/>
    </source>
</evidence>
<protein>
    <submittedName>
        <fullName evidence="6">AcrR family transcriptional regulator</fullName>
    </submittedName>
</protein>
<keyword evidence="1" id="KW-0805">Transcription regulation</keyword>
<feature type="domain" description="HTH tetR-type" evidence="5">
    <location>
        <begin position="3"/>
        <end position="63"/>
    </location>
</feature>
<evidence type="ECO:0000313" key="7">
    <source>
        <dbReference type="Proteomes" id="UP000758168"/>
    </source>
</evidence>
<dbReference type="InterPro" id="IPR009057">
    <property type="entry name" value="Homeodomain-like_sf"/>
</dbReference>
<proteinExistence type="predicted"/>
<keyword evidence="7" id="KW-1185">Reference proteome</keyword>
<keyword evidence="2 4" id="KW-0238">DNA-binding</keyword>
<dbReference type="InterPro" id="IPR036271">
    <property type="entry name" value="Tet_transcr_reg_TetR-rel_C_sf"/>
</dbReference>
<dbReference type="EMBL" id="JAGIOB010000001">
    <property type="protein sequence ID" value="MBP2415167.1"/>
    <property type="molecule type" value="Genomic_DNA"/>
</dbReference>
<dbReference type="PANTHER" id="PTHR47506">
    <property type="entry name" value="TRANSCRIPTIONAL REGULATORY PROTEIN"/>
    <property type="match status" value="1"/>
</dbReference>
<comment type="caution">
    <text evidence="6">The sequence shown here is derived from an EMBL/GenBank/DDBJ whole genome shotgun (WGS) entry which is preliminary data.</text>
</comment>
<dbReference type="PROSITE" id="PS50977">
    <property type="entry name" value="HTH_TETR_2"/>
    <property type="match status" value="1"/>
</dbReference>
<dbReference type="SUPFAM" id="SSF46689">
    <property type="entry name" value="Homeodomain-like"/>
    <property type="match status" value="1"/>
</dbReference>
<accession>A0ABS4Z383</accession>
<reference evidence="6 7" key="1">
    <citation type="submission" date="2021-03" db="EMBL/GenBank/DDBJ databases">
        <title>Sequencing the genomes of 1000 actinobacteria strains.</title>
        <authorList>
            <person name="Klenk H.-P."/>
        </authorList>
    </citation>
    <scope>NUCLEOTIDE SEQUENCE [LARGE SCALE GENOMIC DNA]</scope>
    <source>
        <strain evidence="6 7">DSM 12936</strain>
    </source>
</reference>
<evidence type="ECO:0000256" key="2">
    <source>
        <dbReference type="ARBA" id="ARBA00023125"/>
    </source>
</evidence>
<dbReference type="SUPFAM" id="SSF48498">
    <property type="entry name" value="Tetracyclin repressor-like, C-terminal domain"/>
    <property type="match status" value="1"/>
</dbReference>
<evidence type="ECO:0000313" key="6">
    <source>
        <dbReference type="EMBL" id="MBP2415167.1"/>
    </source>
</evidence>
<dbReference type="RefSeq" id="WP_210051959.1">
    <property type="nucleotide sequence ID" value="NZ_BAAAMH010000008.1"/>
</dbReference>
<dbReference type="InterPro" id="IPR001647">
    <property type="entry name" value="HTH_TetR"/>
</dbReference>
<evidence type="ECO:0000256" key="4">
    <source>
        <dbReference type="PROSITE-ProRule" id="PRU00335"/>
    </source>
</evidence>
<name>A0ABS4Z383_9ACTN</name>
<feature type="DNA-binding region" description="H-T-H motif" evidence="4">
    <location>
        <begin position="26"/>
        <end position="45"/>
    </location>
</feature>
<dbReference type="Proteomes" id="UP000758168">
    <property type="component" value="Unassembled WGS sequence"/>
</dbReference>
<dbReference type="PRINTS" id="PR00455">
    <property type="entry name" value="HTHTETR"/>
</dbReference>
<dbReference type="PANTHER" id="PTHR47506:SF1">
    <property type="entry name" value="HTH-TYPE TRANSCRIPTIONAL REGULATOR YJDC"/>
    <property type="match status" value="1"/>
</dbReference>
<dbReference type="Gene3D" id="1.10.357.10">
    <property type="entry name" value="Tetracycline Repressor, domain 2"/>
    <property type="match status" value="1"/>
</dbReference>
<gene>
    <name evidence="6" type="ORF">JOF54_000089</name>
</gene>